<name>A0A9D4BGW0_DREPO</name>
<sequence length="503" mass="57668">MTGAGIPHFYSTAQALQFAKANGMMYMGRQEIRGILCAWWRSCMYWDILASNFTLDFFFTAQDSSFTWVGPDNENVVPIRAEIHGTQYIPQVDGSNSKNFHHIYEYFDFRNAIWAPDDKFWPPQGVMCSGRRDPKPVPQLTSQYSYLLEIVDSVNAAVSRADIYYDFSYQLVRFDYRPSSAGYPYYTTNPVTQIHDYSTGFAYAIDKTQGNCSVRPIQNASFYASVTQRPDTQFYIHMKAASQLLYLDNTTYSYEGQRTVREMLCDVYISKQTDFTLPNISINFTSIFEFYLWSDSTINLTTPVQLVITTPDIVGYRETYNIYNWVPEDPTYNRFDVTICYDDNSQKSFTMEWPGSWESNIAQYQNQFVRAVTQTISRLTHVQPIRVQTPTFNFDSANIYFVATLLEAPPPLGTVDYQSLNIPLDKAWTTLKKSVLIGDFQFSLLINGQQVQFTAGSIKEHEKKNTKTPCINDPQKSSGYSVGSIFRLAVGMTILGIKFCQLI</sequence>
<dbReference type="Pfam" id="PF25899">
    <property type="entry name" value="DUF7959"/>
    <property type="match status" value="1"/>
</dbReference>
<protein>
    <submittedName>
        <fullName evidence="3">Uncharacterized protein</fullName>
    </submittedName>
</protein>
<evidence type="ECO:0000259" key="1">
    <source>
        <dbReference type="Pfam" id="PF25898"/>
    </source>
</evidence>
<evidence type="ECO:0000313" key="4">
    <source>
        <dbReference type="Proteomes" id="UP000828390"/>
    </source>
</evidence>
<proteinExistence type="predicted"/>
<evidence type="ECO:0000259" key="2">
    <source>
        <dbReference type="Pfam" id="PF25899"/>
    </source>
</evidence>
<keyword evidence="4" id="KW-1185">Reference proteome</keyword>
<accession>A0A9D4BGW0</accession>
<dbReference type="InterPro" id="IPR058265">
    <property type="entry name" value="DUF7959"/>
</dbReference>
<dbReference type="Pfam" id="PF25898">
    <property type="entry name" value="LolA_2nd_metazoa"/>
    <property type="match status" value="1"/>
</dbReference>
<feature type="domain" description="DUF7959" evidence="2">
    <location>
        <begin position="366"/>
        <end position="453"/>
    </location>
</feature>
<dbReference type="InterPro" id="IPR058831">
    <property type="entry name" value="LolA-like_dom_2nd"/>
</dbReference>
<reference evidence="3" key="1">
    <citation type="journal article" date="2019" name="bioRxiv">
        <title>The Genome of the Zebra Mussel, Dreissena polymorpha: A Resource for Invasive Species Research.</title>
        <authorList>
            <person name="McCartney M.A."/>
            <person name="Auch B."/>
            <person name="Kono T."/>
            <person name="Mallez S."/>
            <person name="Zhang Y."/>
            <person name="Obille A."/>
            <person name="Becker A."/>
            <person name="Abrahante J.E."/>
            <person name="Garbe J."/>
            <person name="Badalamenti J.P."/>
            <person name="Herman A."/>
            <person name="Mangelson H."/>
            <person name="Liachko I."/>
            <person name="Sullivan S."/>
            <person name="Sone E.D."/>
            <person name="Koren S."/>
            <person name="Silverstein K.A.T."/>
            <person name="Beckman K.B."/>
            <person name="Gohl D.M."/>
        </authorList>
    </citation>
    <scope>NUCLEOTIDE SEQUENCE</scope>
    <source>
        <strain evidence="3">Duluth1</strain>
        <tissue evidence="3">Whole animal</tissue>
    </source>
</reference>
<comment type="caution">
    <text evidence="3">The sequence shown here is derived from an EMBL/GenBank/DDBJ whole genome shotgun (WGS) entry which is preliminary data.</text>
</comment>
<dbReference type="AlphaFoldDB" id="A0A9D4BGW0"/>
<reference evidence="3" key="2">
    <citation type="submission" date="2020-11" db="EMBL/GenBank/DDBJ databases">
        <authorList>
            <person name="McCartney M.A."/>
            <person name="Auch B."/>
            <person name="Kono T."/>
            <person name="Mallez S."/>
            <person name="Becker A."/>
            <person name="Gohl D.M."/>
            <person name="Silverstein K.A.T."/>
            <person name="Koren S."/>
            <person name="Bechman K.B."/>
            <person name="Herman A."/>
            <person name="Abrahante J.E."/>
            <person name="Garbe J."/>
        </authorList>
    </citation>
    <scope>NUCLEOTIDE SEQUENCE</scope>
    <source>
        <strain evidence="3">Duluth1</strain>
        <tissue evidence="3">Whole animal</tissue>
    </source>
</reference>
<dbReference type="PANTHER" id="PTHR36902:SF1">
    <property type="entry name" value="ENRICHED IN SURFACE-LABELED PROTEOME PROTEIN 9"/>
    <property type="match status" value="1"/>
</dbReference>
<evidence type="ECO:0000313" key="3">
    <source>
        <dbReference type="EMBL" id="KAH3695035.1"/>
    </source>
</evidence>
<dbReference type="Proteomes" id="UP000828390">
    <property type="component" value="Unassembled WGS sequence"/>
</dbReference>
<dbReference type="PANTHER" id="PTHR36902">
    <property type="entry name" value="ENRICHED IN SURFACE-LABELED PROTEOME PROTEIN 9"/>
    <property type="match status" value="1"/>
</dbReference>
<feature type="domain" description="LolA-like" evidence="1">
    <location>
        <begin position="123"/>
        <end position="341"/>
    </location>
</feature>
<organism evidence="3 4">
    <name type="scientific">Dreissena polymorpha</name>
    <name type="common">Zebra mussel</name>
    <name type="synonym">Mytilus polymorpha</name>
    <dbReference type="NCBI Taxonomy" id="45954"/>
    <lineage>
        <taxon>Eukaryota</taxon>
        <taxon>Metazoa</taxon>
        <taxon>Spiralia</taxon>
        <taxon>Lophotrochozoa</taxon>
        <taxon>Mollusca</taxon>
        <taxon>Bivalvia</taxon>
        <taxon>Autobranchia</taxon>
        <taxon>Heteroconchia</taxon>
        <taxon>Euheterodonta</taxon>
        <taxon>Imparidentia</taxon>
        <taxon>Neoheterodontei</taxon>
        <taxon>Myida</taxon>
        <taxon>Dreissenoidea</taxon>
        <taxon>Dreissenidae</taxon>
        <taxon>Dreissena</taxon>
    </lineage>
</organism>
<gene>
    <name evidence="3" type="ORF">DPMN_082483</name>
</gene>
<dbReference type="EMBL" id="JAIWYP010000016">
    <property type="protein sequence ID" value="KAH3695035.1"/>
    <property type="molecule type" value="Genomic_DNA"/>
</dbReference>